<dbReference type="FunFam" id="3.40.366.10:FF:000002">
    <property type="entry name" value="Probable polyketide synthase 2"/>
    <property type="match status" value="1"/>
</dbReference>
<dbReference type="InterPro" id="IPR032821">
    <property type="entry name" value="PKS_assoc"/>
</dbReference>
<dbReference type="InterPro" id="IPR011032">
    <property type="entry name" value="GroES-like_sf"/>
</dbReference>
<dbReference type="InterPro" id="IPR050091">
    <property type="entry name" value="PKS_NRPS_Biosynth_Enz"/>
</dbReference>
<dbReference type="InterPro" id="IPR020807">
    <property type="entry name" value="PKS_DH"/>
</dbReference>
<dbReference type="PROSITE" id="PS52004">
    <property type="entry name" value="KS3_2"/>
    <property type="match status" value="1"/>
</dbReference>
<dbReference type="GO" id="GO:1901336">
    <property type="term" value="P:lactone biosynthetic process"/>
    <property type="evidence" value="ECO:0007669"/>
    <property type="project" value="UniProtKB-ARBA"/>
</dbReference>
<dbReference type="InterPro" id="IPR016035">
    <property type="entry name" value="Acyl_Trfase/lysoPLipase"/>
</dbReference>
<dbReference type="SUPFAM" id="SSF55048">
    <property type="entry name" value="Probable ACP-binding domain of malonyl-CoA ACP transacylase"/>
    <property type="match status" value="1"/>
</dbReference>
<dbReference type="Pfam" id="PF23114">
    <property type="entry name" value="NAD-bd_HRPKS_sdrA"/>
    <property type="match status" value="1"/>
</dbReference>
<dbReference type="SMART" id="SM00826">
    <property type="entry name" value="PKS_DH"/>
    <property type="match status" value="1"/>
</dbReference>
<accession>A0A410SF54</accession>
<dbReference type="Pfam" id="PF08659">
    <property type="entry name" value="KR"/>
    <property type="match status" value="1"/>
</dbReference>
<dbReference type="InterPro" id="IPR036736">
    <property type="entry name" value="ACP-like_sf"/>
</dbReference>
<dbReference type="Pfam" id="PF14765">
    <property type="entry name" value="PS-DH"/>
    <property type="match status" value="1"/>
</dbReference>
<dbReference type="CDD" id="cd05195">
    <property type="entry name" value="enoyl_red"/>
    <property type="match status" value="1"/>
</dbReference>
<evidence type="ECO:0000256" key="3">
    <source>
        <dbReference type="ARBA" id="ARBA00022679"/>
    </source>
</evidence>
<dbReference type="SUPFAM" id="SSF52151">
    <property type="entry name" value="FabD/lysophospholipase-like"/>
    <property type="match status" value="1"/>
</dbReference>
<dbReference type="InterPro" id="IPR014030">
    <property type="entry name" value="Ketoacyl_synth_N"/>
</dbReference>
<feature type="region of interest" description="N-terminal hotdog fold" evidence="6">
    <location>
        <begin position="1053"/>
        <end position="1181"/>
    </location>
</feature>
<dbReference type="Gene3D" id="3.30.70.3290">
    <property type="match status" value="1"/>
</dbReference>
<dbReference type="Gene3D" id="3.10.129.110">
    <property type="entry name" value="Polyketide synthase dehydratase"/>
    <property type="match status" value="1"/>
</dbReference>
<evidence type="ECO:0000256" key="4">
    <source>
        <dbReference type="ARBA" id="ARBA00023002"/>
    </source>
</evidence>
<dbReference type="InterPro" id="IPR056501">
    <property type="entry name" value="NAD-bd_HRPKS_sdrA"/>
</dbReference>
<dbReference type="GO" id="GO:0044550">
    <property type="term" value="P:secondary metabolite biosynthetic process"/>
    <property type="evidence" value="ECO:0007669"/>
    <property type="project" value="TreeGrafter"/>
</dbReference>
<dbReference type="SMART" id="SM00829">
    <property type="entry name" value="PKS_ER"/>
    <property type="match status" value="1"/>
</dbReference>
<dbReference type="Gene3D" id="3.40.366.10">
    <property type="entry name" value="Malonyl-Coenzyme A Acyl Carrier Protein, domain 2"/>
    <property type="match status" value="1"/>
</dbReference>
<dbReference type="InterPro" id="IPR016036">
    <property type="entry name" value="Malonyl_transacylase_ACP-bd"/>
</dbReference>
<dbReference type="Pfam" id="PF08240">
    <property type="entry name" value="ADH_N"/>
    <property type="match status" value="1"/>
</dbReference>
<dbReference type="Pfam" id="PF16197">
    <property type="entry name" value="KAsynt_C_assoc"/>
    <property type="match status" value="1"/>
</dbReference>
<dbReference type="PROSITE" id="PS00606">
    <property type="entry name" value="KS3_1"/>
    <property type="match status" value="1"/>
</dbReference>
<dbReference type="SUPFAM" id="SSF50129">
    <property type="entry name" value="GroES-like"/>
    <property type="match status" value="1"/>
</dbReference>
<evidence type="ECO:0000256" key="6">
    <source>
        <dbReference type="PROSITE-ProRule" id="PRU01363"/>
    </source>
</evidence>
<sequence>MSPAADSTPPTPVNGNGNTNWQDDYSFLTSLEGLLGGPVGGSTIPGAYPITIPDGFEPLTPTDNNGGISSAHGFSGVADWRFTNGHTNGNGTSAHTTYPNTPFTNGIRAPPVVNPPTPAAANSTTTSTGPHKVMPIAIIGMSCRLPGSISSPAEFWELIARARGTWSPIPENRFNMAPFQHPNPGKAGTHNPVGGCFLNTDFKAFDAPFFSLTEKEAISLDPQQRLLLECSFEALENAGVPKQNIVGKDVGVFIGGSFPEYESALFRDTDTIPMHQATGCAYAMQSNRISHFFDLRGPSFTTDTACSSSLVALHAACQSLRAGESSMALVGGCHLNMLPEFWISFSKSRLFSDHGRSISFDARGTGFGRGEGCAILILKPLDQAIKDHDSIRAVIVGSGINQDGKTPGITMPNGEAQEALMRQVYTNSGLDPNDCGYVEAHGTGTKVGDPIEARAIHNVLAQKRSPRDPLLIGSVKSNIGHLEGASGIVAVMKAALMLERGFIIPNHDFKIPNPKIPFAEWGIKVPPGQRPWPRNKKYVSVNNFGFGGTNAHVVLERGPFLAQRGRDRLFVDSKHAFSTNGRKLFIFSANDKASLQKVTKELVIYLEQRPEMFELDLMANVAYTICQRRSILQWRLAVPASNSFELVEQLSKEQIAPGKETESLRIGFIFTGQGAQWWAMGRELYFDYPVFRDSLDRADTCMTSMGANWSLIEELGKDAATSQVNQAHISQPACTAIQLALTDLLRSWGIEPYAVAGHSSGEIAAAYAAGILTFDACMTIAYHRGRLIPVLKSKHPDLRGAMMAVGGSKEEFAPLLADLKTGEARIACFNSPSSLTISGDEPAITELEKAVQEKGLFNRRLQVDVAYHSHHMNLVAKEYQQALRNVERPVSTKVKFHSSLLGRLADGTELEPSYWVQNLTCSVRFAEAVDDMVQPFGEYKTGVNMLVELGPHSALQGPVKQILKVAGTNAAKIPYASALVRKRDAVETALELAANVWIKGATLNFEAINFPKPPAKPPVLLTDLPRYPWNYQTEYWHRSRMWEKHASRSAPRTDILGTLANYSNDLEPTWRNIVRLDDLPWLRHHQIQSLTIFPLAGYITMALEAATQKAQESDITFDKFELQNVTVSAPLVLPDEDVEMNITIRTVEENVWDEFRICSWTASQGWKDHCKGLIGLRTREVNSVNGDKLTQDTEASLKAAIAEIDAAAQKTIDTTKMYDNLWTLGVAYGPTFQGIESCKAASGYSSGTLKVADVAKEMPNNHLVSPIIDPSFLESLIEMYWPILASETSSALDTIYLPSSIGRMTFSKDVIPLIKEPNSTLQAYCRGSISASNPKPAKVSMFATIAEAKEPLITLEDLTVAPILDRESQSNGNVARDLCYKMEWEPILTPIHPTDDFEMVEPLESKHTTEDIVIIHSDSDLQKDTAAKLATDLEEATGKRPELGTLFENNASGKICIFLNELDQSVLTTVTPEQFTAIQKIITSVQGILWVIRGALSGCENPDANMVVGMSRSIRSETLLRFATLDLDSKTRLSDADSCKAILEVFKSAFGCRATASSELEFMERGGAFFTPRIVNDPEMNEFVHRQTKEGVLEPTAFGQEGRPLKMVVDATGVLESLHFIDDQIRNSHLAEDEIEIEVKAIGVNHRDVLAVTGKLPNEEFGQEASGIVTAVGAAVTDIHVGDRVAALASNALASYARTKSHLTLKIPSEMTFESAASLPVSYCTAYYSVIELARLSEGEKILIHAAAGAVGQAAIAIAQMVGAEVFATVGSAEKKEHLISRCGVPESHIYYSRDASFVDALRHQTDNKGVDVVLNSLRGPVARESWRCLDKFGRYIELVKQDGANTVNVEMARLQENITFVTVDMFSVISERPKLIKKLVSEVNKLIQEGKAKTPSPVNTFSISQTDAAFKTLQEGSFFGKVVIAPKADDTVQAPAQKLSQLLRPDATYVLIGGTGGLGRGLAKWMIGQGAKSLVLVSRSGTSTGKVAELIEDAKKVGATITVRACNVVDRTSVDTLLSTGVEGLPAVRGVVHGSMVLRDVLFEKMTHAEWVDVMESKVHGAWNFHHALADQALDFFITFSSVAASVGNRGQAAYAAANAFLNAFVQYRRALGLAASSIDPTAISDIGYLAENAEAAAEVAKNLGSDMICEAEVLALAGAAINGQLEKACNSHVITGVRMTPSMQPFWTQDAKFKHLREVMEAQAAAEATASSSTAISYSAALKAAKTPEEREEVVCKGLVFKIASVLMMEEEELDITRSLSHYPLDSLVAIEIRNFITREFEANLQVLELLSSGSIQTLSKGVCGKSKLIVV</sequence>
<dbReference type="Gene3D" id="3.90.180.10">
    <property type="entry name" value="Medium-chain alcohol dehydrogenases, catalytic domain"/>
    <property type="match status" value="1"/>
</dbReference>
<dbReference type="PANTHER" id="PTHR43775:SF13">
    <property type="entry name" value="POLYKETIDE SYNTHASE 1"/>
    <property type="match status" value="1"/>
</dbReference>
<evidence type="ECO:0000259" key="10">
    <source>
        <dbReference type="PROSITE" id="PS52019"/>
    </source>
</evidence>
<dbReference type="Gene3D" id="3.40.50.720">
    <property type="entry name" value="NAD(P)-binding Rossmann-like Domain"/>
    <property type="match status" value="3"/>
</dbReference>
<dbReference type="InterPro" id="IPR049900">
    <property type="entry name" value="PKS_mFAS_DH"/>
</dbReference>
<dbReference type="GO" id="GO:0031177">
    <property type="term" value="F:phosphopantetheine binding"/>
    <property type="evidence" value="ECO:0007669"/>
    <property type="project" value="InterPro"/>
</dbReference>
<dbReference type="InterPro" id="IPR013968">
    <property type="entry name" value="PKS_KR"/>
</dbReference>
<dbReference type="InterPro" id="IPR018201">
    <property type="entry name" value="Ketoacyl_synth_AS"/>
</dbReference>
<dbReference type="InterPro" id="IPR036291">
    <property type="entry name" value="NAD(P)-bd_dom_sf"/>
</dbReference>
<keyword evidence="2" id="KW-0597">Phosphoprotein</keyword>
<reference evidence="11" key="1">
    <citation type="submission" date="2018-11" db="EMBL/GenBank/DDBJ databases">
        <authorList>
            <person name="Liao J.-L."/>
        </authorList>
    </citation>
    <scope>NUCLEOTIDE SEQUENCE</scope>
    <source>
        <strain evidence="11">NTOU2362</strain>
    </source>
</reference>
<dbReference type="CDD" id="cd00833">
    <property type="entry name" value="PKS"/>
    <property type="match status" value="1"/>
</dbReference>
<dbReference type="Gene3D" id="1.10.1200.10">
    <property type="entry name" value="ACP-like"/>
    <property type="match status" value="1"/>
</dbReference>
<dbReference type="SUPFAM" id="SSF47336">
    <property type="entry name" value="ACP-like"/>
    <property type="match status" value="1"/>
</dbReference>
<dbReference type="SMART" id="SM00823">
    <property type="entry name" value="PKS_PP"/>
    <property type="match status" value="1"/>
</dbReference>
<evidence type="ECO:0000256" key="1">
    <source>
        <dbReference type="ARBA" id="ARBA00022450"/>
    </source>
</evidence>
<dbReference type="InterPro" id="IPR014031">
    <property type="entry name" value="Ketoacyl_synth_C"/>
</dbReference>
<dbReference type="Pfam" id="PF00109">
    <property type="entry name" value="ketoacyl-synt"/>
    <property type="match status" value="1"/>
</dbReference>
<protein>
    <submittedName>
        <fullName evidence="11">Polyketide synthase 64</fullName>
    </submittedName>
</protein>
<dbReference type="InterPro" id="IPR014043">
    <property type="entry name" value="Acyl_transferase_dom"/>
</dbReference>
<keyword evidence="4" id="KW-0560">Oxidoreductase</keyword>
<proteinExistence type="evidence at transcript level"/>
<evidence type="ECO:0000256" key="2">
    <source>
        <dbReference type="ARBA" id="ARBA00022553"/>
    </source>
</evidence>
<keyword evidence="3" id="KW-0808">Transferase</keyword>
<evidence type="ECO:0000256" key="5">
    <source>
        <dbReference type="ARBA" id="ARBA00023268"/>
    </source>
</evidence>
<dbReference type="Gene3D" id="3.40.47.10">
    <property type="match status" value="1"/>
</dbReference>
<dbReference type="InterPro" id="IPR016039">
    <property type="entry name" value="Thiolase-like"/>
</dbReference>
<dbReference type="SMART" id="SM00825">
    <property type="entry name" value="PKS_KS"/>
    <property type="match status" value="1"/>
</dbReference>
<evidence type="ECO:0000259" key="8">
    <source>
        <dbReference type="PROSITE" id="PS50075"/>
    </source>
</evidence>
<dbReference type="InterPro" id="IPR049551">
    <property type="entry name" value="PKS_DH_C"/>
</dbReference>
<dbReference type="InterPro" id="IPR013154">
    <property type="entry name" value="ADH-like_N"/>
</dbReference>
<evidence type="ECO:0000313" key="11">
    <source>
        <dbReference type="EMBL" id="QAT94470.1"/>
    </source>
</evidence>
<name>A0A410SF54_SCEBO</name>
<dbReference type="InterPro" id="IPR020841">
    <property type="entry name" value="PKS_Beta-ketoAc_synthase_dom"/>
</dbReference>
<feature type="domain" description="Carrier" evidence="8">
    <location>
        <begin position="2232"/>
        <end position="2309"/>
    </location>
</feature>
<dbReference type="Pfam" id="PF21089">
    <property type="entry name" value="PKS_DH_N"/>
    <property type="match status" value="1"/>
</dbReference>
<dbReference type="SUPFAM" id="SSF53901">
    <property type="entry name" value="Thiolase-like"/>
    <property type="match status" value="1"/>
</dbReference>
<keyword evidence="1" id="KW-0596">Phosphopantetheine</keyword>
<feature type="domain" description="Ketosynthase family 3 (KS3)" evidence="9">
    <location>
        <begin position="133"/>
        <end position="557"/>
    </location>
</feature>
<dbReference type="SMART" id="SM00822">
    <property type="entry name" value="PKS_KR"/>
    <property type="match status" value="1"/>
</dbReference>
<feature type="region of interest" description="Disordered" evidence="7">
    <location>
        <begin position="1"/>
        <end position="21"/>
    </location>
</feature>
<dbReference type="InterPro" id="IPR020806">
    <property type="entry name" value="PKS_PP-bd"/>
</dbReference>
<keyword evidence="5" id="KW-0511">Multifunctional enzyme</keyword>
<dbReference type="InterPro" id="IPR001227">
    <property type="entry name" value="Ac_transferase_dom_sf"/>
</dbReference>
<dbReference type="GO" id="GO:0006633">
    <property type="term" value="P:fatty acid biosynthetic process"/>
    <property type="evidence" value="ECO:0007669"/>
    <property type="project" value="InterPro"/>
</dbReference>
<dbReference type="InterPro" id="IPR042104">
    <property type="entry name" value="PKS_dehydratase_sf"/>
</dbReference>
<dbReference type="PROSITE" id="PS52019">
    <property type="entry name" value="PKS_MFAS_DH"/>
    <property type="match status" value="1"/>
</dbReference>
<dbReference type="GO" id="GO:0016491">
    <property type="term" value="F:oxidoreductase activity"/>
    <property type="evidence" value="ECO:0007669"/>
    <property type="project" value="UniProtKB-KW"/>
</dbReference>
<dbReference type="FunFam" id="3.40.50.720:FF:000209">
    <property type="entry name" value="Polyketide synthase Pks12"/>
    <property type="match status" value="1"/>
</dbReference>
<dbReference type="GO" id="GO:0004312">
    <property type="term" value="F:fatty acid synthase activity"/>
    <property type="evidence" value="ECO:0007669"/>
    <property type="project" value="TreeGrafter"/>
</dbReference>
<evidence type="ECO:0000259" key="9">
    <source>
        <dbReference type="PROSITE" id="PS52004"/>
    </source>
</evidence>
<feature type="domain" description="PKS/mFAS DH" evidence="10">
    <location>
        <begin position="1053"/>
        <end position="1369"/>
    </location>
</feature>
<dbReference type="PANTHER" id="PTHR43775">
    <property type="entry name" value="FATTY ACID SYNTHASE"/>
    <property type="match status" value="1"/>
</dbReference>
<dbReference type="SMART" id="SM00827">
    <property type="entry name" value="PKS_AT"/>
    <property type="match status" value="1"/>
</dbReference>
<organism evidence="11">
    <name type="scientific">Scedosporium boydii</name>
    <name type="common">Pseudallescheria boydii</name>
    <dbReference type="NCBI Taxonomy" id="5597"/>
    <lineage>
        <taxon>Eukaryota</taxon>
        <taxon>Fungi</taxon>
        <taxon>Dikarya</taxon>
        <taxon>Ascomycota</taxon>
        <taxon>Pezizomycotina</taxon>
        <taxon>Sordariomycetes</taxon>
        <taxon>Hypocreomycetidae</taxon>
        <taxon>Microascales</taxon>
        <taxon>Microascaceae</taxon>
        <taxon>Scedosporium</taxon>
    </lineage>
</organism>
<dbReference type="Pfam" id="PF23297">
    <property type="entry name" value="ACP_SdgA_C"/>
    <property type="match status" value="1"/>
</dbReference>
<dbReference type="InterPro" id="IPR009081">
    <property type="entry name" value="PP-bd_ACP"/>
</dbReference>
<evidence type="ECO:0000256" key="7">
    <source>
        <dbReference type="SAM" id="MobiDB-lite"/>
    </source>
</evidence>
<dbReference type="Pfam" id="PF13602">
    <property type="entry name" value="ADH_zinc_N_2"/>
    <property type="match status" value="1"/>
</dbReference>
<dbReference type="InterPro" id="IPR049552">
    <property type="entry name" value="PKS_DH_N"/>
</dbReference>
<dbReference type="InterPro" id="IPR020843">
    <property type="entry name" value="ER"/>
</dbReference>
<dbReference type="Pfam" id="PF02801">
    <property type="entry name" value="Ketoacyl-synt_C"/>
    <property type="match status" value="1"/>
</dbReference>
<dbReference type="PROSITE" id="PS50075">
    <property type="entry name" value="CARRIER"/>
    <property type="match status" value="1"/>
</dbReference>
<dbReference type="InterPro" id="IPR057326">
    <property type="entry name" value="KR_dom"/>
</dbReference>
<feature type="region of interest" description="C-terminal hotdog fold" evidence="6">
    <location>
        <begin position="1209"/>
        <end position="1369"/>
    </location>
</feature>
<dbReference type="Pfam" id="PF00698">
    <property type="entry name" value="Acyl_transf_1"/>
    <property type="match status" value="1"/>
</dbReference>
<dbReference type="GO" id="GO:0004315">
    <property type="term" value="F:3-oxoacyl-[acyl-carrier-protein] synthase activity"/>
    <property type="evidence" value="ECO:0007669"/>
    <property type="project" value="InterPro"/>
</dbReference>
<dbReference type="SUPFAM" id="SSF51735">
    <property type="entry name" value="NAD(P)-binding Rossmann-fold domains"/>
    <property type="match status" value="2"/>
</dbReference>
<dbReference type="EMBL" id="MK134561">
    <property type="protein sequence ID" value="QAT94470.1"/>
    <property type="molecule type" value="mRNA"/>
</dbReference>
<comment type="caution">
    <text evidence="6">Lacks conserved residue(s) required for the propagation of feature annotation.</text>
</comment>